<dbReference type="AlphaFoldDB" id="A0A6C0JVQ0"/>
<dbReference type="Pfam" id="PF02854">
    <property type="entry name" value="MIF4G"/>
    <property type="match status" value="1"/>
</dbReference>
<feature type="domain" description="MIF4G" evidence="1">
    <location>
        <begin position="81"/>
        <end position="261"/>
    </location>
</feature>
<dbReference type="EMBL" id="MN740746">
    <property type="protein sequence ID" value="QHU09832.1"/>
    <property type="molecule type" value="Genomic_DNA"/>
</dbReference>
<sequence>MSLTVSDIYKVRFEPKLALPRVLQENIAKLRITAATYKPVRHHIKKHIVKEDSTSANWRQNIIEAYTSKIKNADDVEYQAIQGILNKLSPSNLDKLTADILANIKKRDEVFRVRITCLIFQVAITQRMFSQIISDCMVKLIQVFPDMNEDLDAQIKLFPKTYNINESLLFPSAGDADYDDKVIAWAKQKDMKQGYAAFLTHLYSRKVVSENDMYASVHQLMTDLSGVSASLKTPQTEETVNRCVDFLFETAQTLGKEKTITHKVIAGYLETFLARPRAELPSFGMRSRVRLENCLKCVQ</sequence>
<evidence type="ECO:0000313" key="2">
    <source>
        <dbReference type="EMBL" id="QHU09832.1"/>
    </source>
</evidence>
<name>A0A6C0JVQ0_9ZZZZ</name>
<protein>
    <recommendedName>
        <fullName evidence="1">MIF4G domain-containing protein</fullName>
    </recommendedName>
</protein>
<dbReference type="GO" id="GO:0003723">
    <property type="term" value="F:RNA binding"/>
    <property type="evidence" value="ECO:0007669"/>
    <property type="project" value="InterPro"/>
</dbReference>
<proteinExistence type="predicted"/>
<dbReference type="InterPro" id="IPR016024">
    <property type="entry name" value="ARM-type_fold"/>
</dbReference>
<dbReference type="SUPFAM" id="SSF48371">
    <property type="entry name" value="ARM repeat"/>
    <property type="match status" value="1"/>
</dbReference>
<accession>A0A6C0JVQ0</accession>
<reference evidence="2" key="1">
    <citation type="journal article" date="2020" name="Nature">
        <title>Giant virus diversity and host interactions through global metagenomics.</title>
        <authorList>
            <person name="Schulz F."/>
            <person name="Roux S."/>
            <person name="Paez-Espino D."/>
            <person name="Jungbluth S."/>
            <person name="Walsh D.A."/>
            <person name="Denef V.J."/>
            <person name="McMahon K.D."/>
            <person name="Konstantinidis K.T."/>
            <person name="Eloe-Fadrosh E.A."/>
            <person name="Kyrpides N.C."/>
            <person name="Woyke T."/>
        </authorList>
    </citation>
    <scope>NUCLEOTIDE SEQUENCE</scope>
    <source>
        <strain evidence="2">GVMAG-S-1101164-164</strain>
    </source>
</reference>
<organism evidence="2">
    <name type="scientific">viral metagenome</name>
    <dbReference type="NCBI Taxonomy" id="1070528"/>
    <lineage>
        <taxon>unclassified sequences</taxon>
        <taxon>metagenomes</taxon>
        <taxon>organismal metagenomes</taxon>
    </lineage>
</organism>
<dbReference type="Gene3D" id="1.25.40.180">
    <property type="match status" value="1"/>
</dbReference>
<dbReference type="InterPro" id="IPR003890">
    <property type="entry name" value="MIF4G-like_typ-3"/>
</dbReference>
<evidence type="ECO:0000259" key="1">
    <source>
        <dbReference type="Pfam" id="PF02854"/>
    </source>
</evidence>